<sequence length="219" mass="24056">MSAYAALLLPRRLYSPAVKYQYLVITLAAATLITSCGGTTGPAPSHPTPSTPPATGGGTTSFNQQQTERLYGSWNFTFTIINTFSETYKLKTLNASTATPGDYYLAGTDQYNNLVLAGYDSKYKEFSLYDPGVTIDLFYTFDFTGTNTVRGCYYQVDLSTNEMSRCYPMTGNRYSMSASALGPTRTPSALRKQEAQGHTPKDSAAYRRYLEVKALASQQ</sequence>
<evidence type="ECO:0000313" key="2">
    <source>
        <dbReference type="EMBL" id="ABF45558.1"/>
    </source>
</evidence>
<proteinExistence type="predicted"/>
<name>Q1IYX6_DEIGD</name>
<gene>
    <name evidence="2" type="ordered locus">Dgeo_1262</name>
</gene>
<dbReference type="KEGG" id="dge:Dgeo_1262"/>
<organism evidence="2 3">
    <name type="scientific">Deinococcus geothermalis (strain DSM 11300 / CIP 105573 / AG-3a)</name>
    <dbReference type="NCBI Taxonomy" id="319795"/>
    <lineage>
        <taxon>Bacteria</taxon>
        <taxon>Thermotogati</taxon>
        <taxon>Deinococcota</taxon>
        <taxon>Deinococci</taxon>
        <taxon>Deinococcales</taxon>
        <taxon>Deinococcaceae</taxon>
        <taxon>Deinococcus</taxon>
    </lineage>
</organism>
<evidence type="ECO:0000256" key="1">
    <source>
        <dbReference type="SAM" id="MobiDB-lite"/>
    </source>
</evidence>
<dbReference type="EMBL" id="CP000359">
    <property type="protein sequence ID" value="ABF45558.1"/>
    <property type="molecule type" value="Genomic_DNA"/>
</dbReference>
<dbReference type="AlphaFoldDB" id="Q1IYX6"/>
<accession>Q1IYX6</accession>
<reference evidence="2" key="1">
    <citation type="submission" date="2006-04" db="EMBL/GenBank/DDBJ databases">
        <title>Complete sequence of chromosome of Deinococcus geothermalis DSM 11300.</title>
        <authorList>
            <consortium name="US DOE Joint Genome Institute"/>
            <person name="Copeland A."/>
            <person name="Lucas S."/>
            <person name="Lapidus A."/>
            <person name="Barry K."/>
            <person name="Detter J.C."/>
            <person name="Glavina del Rio T."/>
            <person name="Hammon N."/>
            <person name="Israni S."/>
            <person name="Dalin E."/>
            <person name="Tice H."/>
            <person name="Pitluck S."/>
            <person name="Brettin T."/>
            <person name="Bruce D."/>
            <person name="Han C."/>
            <person name="Tapia R."/>
            <person name="Saunders E."/>
            <person name="Gilna P."/>
            <person name="Schmutz J."/>
            <person name="Larimer F."/>
            <person name="Land M."/>
            <person name="Hauser L."/>
            <person name="Kyrpides N."/>
            <person name="Kim E."/>
            <person name="Daly M.J."/>
            <person name="Fredrickson J.K."/>
            <person name="Makarova K.S."/>
            <person name="Gaidamakova E.K."/>
            <person name="Zhai M."/>
            <person name="Richardson P."/>
        </authorList>
    </citation>
    <scope>NUCLEOTIDE SEQUENCE</scope>
    <source>
        <strain evidence="2">DSM 11300</strain>
    </source>
</reference>
<dbReference type="HOGENOM" id="CLU_1259709_0_0_0"/>
<evidence type="ECO:0000313" key="3">
    <source>
        <dbReference type="Proteomes" id="UP000002431"/>
    </source>
</evidence>
<keyword evidence="3" id="KW-1185">Reference proteome</keyword>
<protein>
    <submittedName>
        <fullName evidence="2">Uncharacterized protein</fullName>
    </submittedName>
</protein>
<feature type="region of interest" description="Disordered" evidence="1">
    <location>
        <begin position="39"/>
        <end position="62"/>
    </location>
</feature>
<dbReference type="Proteomes" id="UP000002431">
    <property type="component" value="Chromosome"/>
</dbReference>